<dbReference type="KEGG" id="nlo:107225086"/>
<feature type="domain" description="GST N-terminal" evidence="5">
    <location>
        <begin position="2"/>
        <end position="80"/>
    </location>
</feature>
<dbReference type="InParanoid" id="A0A6J0C312"/>
<dbReference type="PROSITE" id="PS50404">
    <property type="entry name" value="GST_NTER"/>
    <property type="match status" value="2"/>
</dbReference>
<dbReference type="EC" id="2.5.1.18" evidence="1"/>
<dbReference type="PROSITE" id="PS50405">
    <property type="entry name" value="GST_CTER"/>
    <property type="match status" value="2"/>
</dbReference>
<feature type="domain" description="GST N-terminal" evidence="5">
    <location>
        <begin position="239"/>
        <end position="316"/>
    </location>
</feature>
<evidence type="ECO:0000259" key="5">
    <source>
        <dbReference type="PROSITE" id="PS50404"/>
    </source>
</evidence>
<comment type="similarity">
    <text evidence="3">Belongs to the GST superfamily. Sigma family.</text>
</comment>
<reference evidence="8" key="1">
    <citation type="submission" date="2025-08" db="UniProtKB">
        <authorList>
            <consortium name="RefSeq"/>
        </authorList>
    </citation>
    <scope>IDENTIFICATION</scope>
    <source>
        <tissue evidence="8">Thorax and Abdomen</tissue>
    </source>
</reference>
<evidence type="ECO:0000256" key="4">
    <source>
        <dbReference type="ARBA" id="ARBA00047960"/>
    </source>
</evidence>
<evidence type="ECO:0000256" key="3">
    <source>
        <dbReference type="ARBA" id="ARBA00038317"/>
    </source>
</evidence>
<dbReference type="CDD" id="cd03192">
    <property type="entry name" value="GST_C_Sigma_like"/>
    <property type="match status" value="2"/>
</dbReference>
<dbReference type="Proteomes" id="UP000829291">
    <property type="component" value="Chromosome 1"/>
</dbReference>
<comment type="catalytic activity">
    <reaction evidence="4">
        <text>RX + glutathione = an S-substituted glutathione + a halide anion + H(+)</text>
        <dbReference type="Rhea" id="RHEA:16437"/>
        <dbReference type="ChEBI" id="CHEBI:15378"/>
        <dbReference type="ChEBI" id="CHEBI:16042"/>
        <dbReference type="ChEBI" id="CHEBI:17792"/>
        <dbReference type="ChEBI" id="CHEBI:57925"/>
        <dbReference type="ChEBI" id="CHEBI:90779"/>
        <dbReference type="EC" id="2.5.1.18"/>
    </reaction>
</comment>
<gene>
    <name evidence="8" type="primary">LOC107225086</name>
</gene>
<dbReference type="PANTHER" id="PTHR11571">
    <property type="entry name" value="GLUTATHIONE S-TRANSFERASE"/>
    <property type="match status" value="1"/>
</dbReference>
<dbReference type="CDD" id="cd03039">
    <property type="entry name" value="GST_N_Sigma_like"/>
    <property type="match status" value="2"/>
</dbReference>
<evidence type="ECO:0000256" key="1">
    <source>
        <dbReference type="ARBA" id="ARBA00012452"/>
    </source>
</evidence>
<keyword evidence="7" id="KW-1185">Reference proteome</keyword>
<dbReference type="FunCoup" id="A0A6J0C312">
    <property type="interactions" value="288"/>
</dbReference>
<dbReference type="AlphaFoldDB" id="A0A6J0C312"/>
<sequence length="440" mass="50507">MPKYKLTYFNVTSLGEPIRFLLSYGGADFEDVRIDRQNEWPAIKHTMPFGQVPILEIDGKVYYQTLPICRYLARQFNIGGQTDLDALEIDAIANSVYDLRKLAALYYWEANPDEKAKKRETLVNASLPFYLKKFDEMLKDNAGYFHGGELSYADLFFAAAYHNINSFMGFDVAKDYPNLRRLVDKVLALPKIAAWVAKRPKTPYYKHNGVERRTVFTVGFRRPHQSKFEGTCSVALKMPAYKVTYFNIVGLGGPIRFLLSYGGVEFEDIRIEHSNWPEAKRKTPFGQVPTLEIDGKVYYQTLPICRYLAKQFNLLGKSDLDALEIDAVANTVHDLRKMVSLYFFEQDSAEKAKKKETLVTTTLPFYLKRLDDVVKKNGGYFHGGELSYADLFFAAVQHNIEGFMKNDVFEDYPNLKQLIDKVHALPRIAAWLAKSPKTDY</sequence>
<dbReference type="InterPro" id="IPR036249">
    <property type="entry name" value="Thioredoxin-like_sf"/>
</dbReference>
<dbReference type="SFLD" id="SFLDG01205">
    <property type="entry name" value="AMPS.1"/>
    <property type="match status" value="2"/>
</dbReference>
<dbReference type="InterPro" id="IPR050213">
    <property type="entry name" value="GST_superfamily"/>
</dbReference>
<dbReference type="GO" id="GO:0004602">
    <property type="term" value="F:glutathione peroxidase activity"/>
    <property type="evidence" value="ECO:0007669"/>
    <property type="project" value="UniProtKB-ARBA"/>
</dbReference>
<dbReference type="Pfam" id="PF14497">
    <property type="entry name" value="GST_C_3"/>
    <property type="match status" value="2"/>
</dbReference>
<dbReference type="RefSeq" id="XP_015520900.2">
    <property type="nucleotide sequence ID" value="XM_015665414.2"/>
</dbReference>
<evidence type="ECO:0000256" key="2">
    <source>
        <dbReference type="ARBA" id="ARBA00022679"/>
    </source>
</evidence>
<feature type="domain" description="GST C-terminal" evidence="6">
    <location>
        <begin position="82"/>
        <end position="204"/>
    </location>
</feature>
<dbReference type="Gene3D" id="3.40.30.10">
    <property type="entry name" value="Glutaredoxin"/>
    <property type="match status" value="2"/>
</dbReference>
<dbReference type="GO" id="GO:0006749">
    <property type="term" value="P:glutathione metabolic process"/>
    <property type="evidence" value="ECO:0007669"/>
    <property type="project" value="TreeGrafter"/>
</dbReference>
<evidence type="ECO:0000313" key="7">
    <source>
        <dbReference type="Proteomes" id="UP000829291"/>
    </source>
</evidence>
<dbReference type="SUPFAM" id="SSF52833">
    <property type="entry name" value="Thioredoxin-like"/>
    <property type="match status" value="2"/>
</dbReference>
<dbReference type="SUPFAM" id="SSF47616">
    <property type="entry name" value="GST C-terminal domain-like"/>
    <property type="match status" value="2"/>
</dbReference>
<dbReference type="PANTHER" id="PTHR11571:SF224">
    <property type="entry name" value="HEMATOPOIETIC PROSTAGLANDIN D SYNTHASE"/>
    <property type="match status" value="1"/>
</dbReference>
<dbReference type="InterPro" id="IPR040079">
    <property type="entry name" value="Glutathione_S-Trfase"/>
</dbReference>
<name>A0A6J0C312_NEOLC</name>
<dbReference type="OrthoDB" id="414243at2759"/>
<dbReference type="SFLD" id="SFLDG00363">
    <property type="entry name" value="AMPS_(cytGST):_Alpha-__Mu-__Pi"/>
    <property type="match status" value="2"/>
</dbReference>
<keyword evidence="2" id="KW-0808">Transferase</keyword>
<dbReference type="SFLD" id="SFLDS00019">
    <property type="entry name" value="Glutathione_Transferase_(cytos"/>
    <property type="match status" value="2"/>
</dbReference>
<dbReference type="GO" id="GO:0004364">
    <property type="term" value="F:glutathione transferase activity"/>
    <property type="evidence" value="ECO:0007669"/>
    <property type="project" value="UniProtKB-EC"/>
</dbReference>
<evidence type="ECO:0000313" key="8">
    <source>
        <dbReference type="RefSeq" id="XP_015520900.2"/>
    </source>
</evidence>
<dbReference type="InterPro" id="IPR004045">
    <property type="entry name" value="Glutathione_S-Trfase_N"/>
</dbReference>
<dbReference type="GeneID" id="107225086"/>
<feature type="domain" description="GST C-terminal" evidence="6">
    <location>
        <begin position="318"/>
        <end position="440"/>
    </location>
</feature>
<dbReference type="InterPro" id="IPR010987">
    <property type="entry name" value="Glutathione-S-Trfase_C-like"/>
</dbReference>
<protein>
    <recommendedName>
        <fullName evidence="1">glutathione transferase</fullName>
        <ecNumber evidence="1">2.5.1.18</ecNumber>
    </recommendedName>
</protein>
<evidence type="ECO:0000259" key="6">
    <source>
        <dbReference type="PROSITE" id="PS50405"/>
    </source>
</evidence>
<accession>A0A6J0C312</accession>
<dbReference type="Pfam" id="PF02798">
    <property type="entry name" value="GST_N"/>
    <property type="match status" value="2"/>
</dbReference>
<dbReference type="InterPro" id="IPR004046">
    <property type="entry name" value="GST_C"/>
</dbReference>
<proteinExistence type="inferred from homology"/>
<dbReference type="InterPro" id="IPR036282">
    <property type="entry name" value="Glutathione-S-Trfase_C_sf"/>
</dbReference>
<dbReference type="Gene3D" id="1.20.1050.10">
    <property type="match status" value="2"/>
</dbReference>
<organism evidence="8">
    <name type="scientific">Neodiprion lecontei</name>
    <name type="common">Redheaded pine sawfly</name>
    <dbReference type="NCBI Taxonomy" id="441921"/>
    <lineage>
        <taxon>Eukaryota</taxon>
        <taxon>Metazoa</taxon>
        <taxon>Ecdysozoa</taxon>
        <taxon>Arthropoda</taxon>
        <taxon>Hexapoda</taxon>
        <taxon>Insecta</taxon>
        <taxon>Pterygota</taxon>
        <taxon>Neoptera</taxon>
        <taxon>Endopterygota</taxon>
        <taxon>Hymenoptera</taxon>
        <taxon>Tenthredinoidea</taxon>
        <taxon>Diprionidae</taxon>
        <taxon>Diprioninae</taxon>
        <taxon>Neodiprion</taxon>
    </lineage>
</organism>